<name>A0ABR8J3D6_9NOST</name>
<feature type="domain" description="PBP" evidence="4">
    <location>
        <begin position="55"/>
        <end position="281"/>
    </location>
</feature>
<dbReference type="SUPFAM" id="SSF53850">
    <property type="entry name" value="Periplasmic binding protein-like II"/>
    <property type="match status" value="1"/>
</dbReference>
<feature type="region of interest" description="Disordered" evidence="2">
    <location>
        <begin position="311"/>
        <end position="343"/>
    </location>
</feature>
<dbReference type="PANTHER" id="PTHR30570:SF1">
    <property type="entry name" value="PHOSPHATE-BINDING PROTEIN PSTS"/>
    <property type="match status" value="1"/>
</dbReference>
<dbReference type="RefSeq" id="WP_190906495.1">
    <property type="nucleotide sequence ID" value="NZ_JACJTQ010000011.1"/>
</dbReference>
<feature type="transmembrane region" description="Helical" evidence="3">
    <location>
        <begin position="352"/>
        <end position="374"/>
    </location>
</feature>
<dbReference type="Pfam" id="PF16258">
    <property type="entry name" value="DUF4912"/>
    <property type="match status" value="1"/>
</dbReference>
<keyword evidence="3" id="KW-0812">Transmembrane</keyword>
<feature type="compositionally biased region" description="Polar residues" evidence="2">
    <location>
        <begin position="530"/>
        <end position="618"/>
    </location>
</feature>
<keyword evidence="3" id="KW-0472">Membrane</keyword>
<dbReference type="InterPro" id="IPR032585">
    <property type="entry name" value="DUF4912"/>
</dbReference>
<protein>
    <submittedName>
        <fullName evidence="5">Substrate-binding domain-containing protein</fullName>
    </submittedName>
</protein>
<dbReference type="InterPro" id="IPR050811">
    <property type="entry name" value="Phosphate_ABC_transporter"/>
</dbReference>
<feature type="compositionally biased region" description="Polar residues" evidence="2">
    <location>
        <begin position="626"/>
        <end position="656"/>
    </location>
</feature>
<feature type="compositionally biased region" description="Polar residues" evidence="2">
    <location>
        <begin position="664"/>
        <end position="685"/>
    </location>
</feature>
<evidence type="ECO:0000313" key="6">
    <source>
        <dbReference type="Proteomes" id="UP000660381"/>
    </source>
</evidence>
<dbReference type="Proteomes" id="UP000660381">
    <property type="component" value="Unassembled WGS sequence"/>
</dbReference>
<dbReference type="Pfam" id="PF12849">
    <property type="entry name" value="PBP_like_2"/>
    <property type="match status" value="1"/>
</dbReference>
<keyword evidence="1" id="KW-0732">Signal</keyword>
<organism evidence="5 6">
    <name type="scientific">Anabaena catenula FACHB-362</name>
    <dbReference type="NCBI Taxonomy" id="2692877"/>
    <lineage>
        <taxon>Bacteria</taxon>
        <taxon>Bacillati</taxon>
        <taxon>Cyanobacteriota</taxon>
        <taxon>Cyanophyceae</taxon>
        <taxon>Nostocales</taxon>
        <taxon>Nostocaceae</taxon>
        <taxon>Anabaena</taxon>
    </lineage>
</organism>
<keyword evidence="3" id="KW-1133">Transmembrane helix</keyword>
<feature type="compositionally biased region" description="Polar residues" evidence="2">
    <location>
        <begin position="330"/>
        <end position="343"/>
    </location>
</feature>
<proteinExistence type="predicted"/>
<evidence type="ECO:0000256" key="2">
    <source>
        <dbReference type="SAM" id="MobiDB-lite"/>
    </source>
</evidence>
<dbReference type="EMBL" id="JACJTQ010000011">
    <property type="protein sequence ID" value="MBD2692075.1"/>
    <property type="molecule type" value="Genomic_DNA"/>
</dbReference>
<keyword evidence="6" id="KW-1185">Reference proteome</keyword>
<comment type="caution">
    <text evidence="5">The sequence shown here is derived from an EMBL/GenBank/DDBJ whole genome shotgun (WGS) entry which is preliminary data.</text>
</comment>
<accession>A0ABR8J3D6</accession>
<feature type="region of interest" description="Disordered" evidence="2">
    <location>
        <begin position="527"/>
        <end position="685"/>
    </location>
</feature>
<reference evidence="5 6" key="1">
    <citation type="journal article" date="2020" name="ISME J.">
        <title>Comparative genomics reveals insights into cyanobacterial evolution and habitat adaptation.</title>
        <authorList>
            <person name="Chen M.Y."/>
            <person name="Teng W.K."/>
            <person name="Zhao L."/>
            <person name="Hu C.X."/>
            <person name="Zhou Y.K."/>
            <person name="Han B.P."/>
            <person name="Song L.R."/>
            <person name="Shu W.S."/>
        </authorList>
    </citation>
    <scope>NUCLEOTIDE SEQUENCE [LARGE SCALE GENOMIC DNA]</scope>
    <source>
        <strain evidence="5 6">FACHB-362</strain>
    </source>
</reference>
<evidence type="ECO:0000256" key="1">
    <source>
        <dbReference type="ARBA" id="ARBA00022729"/>
    </source>
</evidence>
<evidence type="ECO:0000259" key="4">
    <source>
        <dbReference type="Pfam" id="PF12849"/>
    </source>
</evidence>
<feature type="compositionally biased region" description="Low complexity" evidence="2">
    <location>
        <begin position="311"/>
        <end position="329"/>
    </location>
</feature>
<evidence type="ECO:0000313" key="5">
    <source>
        <dbReference type="EMBL" id="MBD2692075.1"/>
    </source>
</evidence>
<sequence>MWQQEKKDSFIVSLALSLSLATIPMAANFLISRPVLAESTTDAATFPLPQTVENGTTVRIDGSNSLVMINQNLKDDFEKKFSGTKVEVSVNGTDAALQGLLDGKIDIAAIARRLTPAEQAQGLEQVNLRREKIAIIVGANNPFKGGLTSEQFAKIFRGEITDWSEIGGSAGKIRFIDHPPTSDTRNSFRNYPAFKSGEFATGANAIQVTNDNIAQIIKELGTDGITYVMNNQVSMLPDVRKLKIQEISPDNSRYPFSQPLVYVYKQNPSPGVANFLGFTTANPGKKAIEAAINAEAAAIAARALQSFSTETTTSSIPAATPTATASPSTVNSGNEQQFVTPWDNNPNGQRNIVLWIVLSLLPIVGLGGFLTWWLRGRRQSISENINGLEVDTSIKSVSETTPDEYSFIPSINNTTPTNGTSHHTQNTTSTLSNTEENFILTDTESLGSGLTAIAVKEKNTPAEDKHQVQISAETIALDCGEVVWDTEAPVAVVKSPYPSVPNISELPFDLELPTDDLTNSLLELLDEPSGASNQHSTTSLSELLNEPAETSNQHSTTSLSELLNEPAETSNQHSTTSLSELLNEPAETSNQHSTTSLSELLNEPAETSNQHSTTSLSELLNEPAEASNQHSTTSLSELLNEPSGASNQHSTTSLSELLNEPAEASNQHSTTSLSELLNEPAETSNQHSTTSLLELLGVLATSANDGSNTSLLELLGVLTTSSDGESNTSLLKLLTVPTVTSDQDSTTSLSELLGLSPGSLDVELPTDEIKDSLPDLSDDFREVLNTLTDEAELKANLTEEVTNWSDAIGDGSIVFTPRTPKWAYVSWYVSETQKQALQNKGGNFLAVRLYDVTDIDLSYQIPQLVQQYECEEATHDRYLAIPQGNRDYMTEIGYVTYADSWLCIARSGIVRVFSRSSADFWFVTDTELVIQGATEPGTTITINGNSIKLKSDGTFHFRVPFSDNLLNYLITATSAKGGQQRTISKKFSQENSES</sequence>
<dbReference type="PANTHER" id="PTHR30570">
    <property type="entry name" value="PERIPLASMIC PHOSPHATE BINDING COMPONENT OF PHOSPHATE ABC TRANSPORTER"/>
    <property type="match status" value="1"/>
</dbReference>
<dbReference type="Gene3D" id="3.40.190.10">
    <property type="entry name" value="Periplasmic binding protein-like II"/>
    <property type="match status" value="2"/>
</dbReference>
<gene>
    <name evidence="5" type="ORF">H6G68_09940</name>
</gene>
<dbReference type="InterPro" id="IPR024370">
    <property type="entry name" value="PBP_domain"/>
</dbReference>
<evidence type="ECO:0000256" key="3">
    <source>
        <dbReference type="SAM" id="Phobius"/>
    </source>
</evidence>